<name>B6JXM4_SCHJY</name>
<dbReference type="Gene3D" id="2.30.29.30">
    <property type="entry name" value="Pleckstrin-homology domain (PH domain)/Phosphotyrosine-binding domain (PTB)"/>
    <property type="match status" value="1"/>
</dbReference>
<dbReference type="GeneID" id="7049729"/>
<reference evidence="2 3" key="1">
    <citation type="journal article" date="2011" name="Science">
        <title>Comparative functional genomics of the fission yeasts.</title>
        <authorList>
            <person name="Rhind N."/>
            <person name="Chen Z."/>
            <person name="Yassour M."/>
            <person name="Thompson D.A."/>
            <person name="Haas B.J."/>
            <person name="Habib N."/>
            <person name="Wapinski I."/>
            <person name="Roy S."/>
            <person name="Lin M.F."/>
            <person name="Heiman D.I."/>
            <person name="Young S.K."/>
            <person name="Furuya K."/>
            <person name="Guo Y."/>
            <person name="Pidoux A."/>
            <person name="Chen H.M."/>
            <person name="Robbertse B."/>
            <person name="Goldberg J.M."/>
            <person name="Aoki K."/>
            <person name="Bayne E.H."/>
            <person name="Berlin A.M."/>
            <person name="Desjardins C.A."/>
            <person name="Dobbs E."/>
            <person name="Dukaj L."/>
            <person name="Fan L."/>
            <person name="FitzGerald M.G."/>
            <person name="French C."/>
            <person name="Gujja S."/>
            <person name="Hansen K."/>
            <person name="Keifenheim D."/>
            <person name="Levin J.Z."/>
            <person name="Mosher R.A."/>
            <person name="Mueller C.A."/>
            <person name="Pfiffner J."/>
            <person name="Priest M."/>
            <person name="Russ C."/>
            <person name="Smialowska A."/>
            <person name="Swoboda P."/>
            <person name="Sykes S.M."/>
            <person name="Vaughn M."/>
            <person name="Vengrova S."/>
            <person name="Yoder R."/>
            <person name="Zeng Q."/>
            <person name="Allshire R."/>
            <person name="Baulcombe D."/>
            <person name="Birren B.W."/>
            <person name="Brown W."/>
            <person name="Ekwall K."/>
            <person name="Kellis M."/>
            <person name="Leatherwood J."/>
            <person name="Levin H."/>
            <person name="Margalit H."/>
            <person name="Martienssen R."/>
            <person name="Nieduszynski C.A."/>
            <person name="Spatafora J.W."/>
            <person name="Friedman N."/>
            <person name="Dalgaard J.Z."/>
            <person name="Baumann P."/>
            <person name="Niki H."/>
            <person name="Regev A."/>
            <person name="Nusbaum C."/>
        </authorList>
    </citation>
    <scope>NUCLEOTIDE SEQUENCE [LARGE SCALE GENOMIC DNA]</scope>
    <source>
        <strain evidence="3">yFS275 / FY16936</strain>
    </source>
</reference>
<evidence type="ECO:0000256" key="1">
    <source>
        <dbReference type="SAM" id="MobiDB-lite"/>
    </source>
</evidence>
<dbReference type="SUPFAM" id="SSF50729">
    <property type="entry name" value="PH domain-like"/>
    <property type="match status" value="1"/>
</dbReference>
<feature type="region of interest" description="Disordered" evidence="1">
    <location>
        <begin position="147"/>
        <end position="174"/>
    </location>
</feature>
<evidence type="ECO:0000313" key="2">
    <source>
        <dbReference type="EMBL" id="EEB05168.1"/>
    </source>
</evidence>
<feature type="compositionally biased region" description="Basic and acidic residues" evidence="1">
    <location>
        <begin position="165"/>
        <end position="174"/>
    </location>
</feature>
<dbReference type="PANTHER" id="PTHR31606:SF1">
    <property type="entry name" value="WW DOMAIN BINDING PROTEIN 2, ISOFORM E"/>
    <property type="match status" value="1"/>
</dbReference>
<dbReference type="AlphaFoldDB" id="B6JXM4"/>
<dbReference type="CDD" id="cd13214">
    <property type="entry name" value="PH-GRAM_WBP2"/>
    <property type="match status" value="1"/>
</dbReference>
<dbReference type="GO" id="GO:0003713">
    <property type="term" value="F:transcription coactivator activity"/>
    <property type="evidence" value="ECO:0000318"/>
    <property type="project" value="GO_Central"/>
</dbReference>
<dbReference type="GO" id="GO:0031490">
    <property type="term" value="F:chromatin DNA binding"/>
    <property type="evidence" value="ECO:0000318"/>
    <property type="project" value="GO_Central"/>
</dbReference>
<dbReference type="EMBL" id="KE651166">
    <property type="protein sequence ID" value="EEB05168.1"/>
    <property type="molecule type" value="Genomic_DNA"/>
</dbReference>
<protein>
    <submittedName>
        <fullName evidence="2">WW domain binding protein-2</fullName>
    </submittedName>
</protein>
<evidence type="ECO:0000313" key="3">
    <source>
        <dbReference type="Proteomes" id="UP000001744"/>
    </source>
</evidence>
<dbReference type="JaponicusDB" id="SJAG_00164"/>
<dbReference type="VEuPathDB" id="FungiDB:SJAG_00164"/>
<organism evidence="2 3">
    <name type="scientific">Schizosaccharomyces japonicus (strain yFS275 / FY16936)</name>
    <name type="common">Fission yeast</name>
    <dbReference type="NCBI Taxonomy" id="402676"/>
    <lineage>
        <taxon>Eukaryota</taxon>
        <taxon>Fungi</taxon>
        <taxon>Dikarya</taxon>
        <taxon>Ascomycota</taxon>
        <taxon>Taphrinomycotina</taxon>
        <taxon>Schizosaccharomycetes</taxon>
        <taxon>Schizosaccharomycetales</taxon>
        <taxon>Schizosaccharomycetaceae</taxon>
        <taxon>Schizosaccharomyces</taxon>
    </lineage>
</organism>
<dbReference type="InterPro" id="IPR044852">
    <property type="entry name" value="WBP2-like"/>
</dbReference>
<dbReference type="HOGENOM" id="CLU_066296_2_0_1"/>
<keyword evidence="3" id="KW-1185">Reference proteome</keyword>
<gene>
    <name evidence="2" type="ORF">SJAG_00164</name>
</gene>
<dbReference type="Proteomes" id="UP000001744">
    <property type="component" value="Unassembled WGS sequence"/>
</dbReference>
<dbReference type="OrthoDB" id="1259151at2759"/>
<dbReference type="eggNOG" id="KOG3294">
    <property type="taxonomic scope" value="Eukaryota"/>
</dbReference>
<sequence length="174" mass="19774">MSVNWVTFQGEDVKEPYLLEEEFILKTYGEIALSLLCVPPSNKSWTSTSGKLYLTNKRLIYVPTTSTDDFKSFQTPICNLKDTKLNQPFFGANYYSGLVVPVQNGGIPSDAEMRLQFNEGGIFDFVESLQRLIQRYQEVGNVGHVQHLEPLPPYHRPSSSQDRPPLYDDAVRHA</sequence>
<dbReference type="InterPro" id="IPR011993">
    <property type="entry name" value="PH-like_dom_sf"/>
</dbReference>
<accession>B6JXM4</accession>
<dbReference type="STRING" id="402676.B6JXM4"/>
<dbReference type="GO" id="GO:0045893">
    <property type="term" value="P:positive regulation of DNA-templated transcription"/>
    <property type="evidence" value="ECO:0000318"/>
    <property type="project" value="GO_Central"/>
</dbReference>
<dbReference type="RefSeq" id="XP_002171461.1">
    <property type="nucleotide sequence ID" value="XM_002171425.2"/>
</dbReference>
<dbReference type="GO" id="GO:0005634">
    <property type="term" value="C:nucleus"/>
    <property type="evidence" value="ECO:0000318"/>
    <property type="project" value="GO_Central"/>
</dbReference>
<dbReference type="OMA" id="QFNEGGI"/>
<dbReference type="PANTHER" id="PTHR31606">
    <property type="entry name" value="WW DOMAIN BINDING PROTEIN 2, ISOFORM E"/>
    <property type="match status" value="1"/>
</dbReference>
<proteinExistence type="predicted"/>